<dbReference type="GO" id="GO:0006633">
    <property type="term" value="P:fatty acid biosynthetic process"/>
    <property type="evidence" value="ECO:0007669"/>
    <property type="project" value="InterPro"/>
</dbReference>
<gene>
    <name evidence="5" type="ORF">AXX12_11540</name>
</gene>
<evidence type="ECO:0000256" key="1">
    <source>
        <dbReference type="ARBA" id="ARBA00022679"/>
    </source>
</evidence>
<dbReference type="Proteomes" id="UP000076268">
    <property type="component" value="Unassembled WGS sequence"/>
</dbReference>
<evidence type="ECO:0000259" key="3">
    <source>
        <dbReference type="Pfam" id="PF08541"/>
    </source>
</evidence>
<dbReference type="EMBL" id="LSGP01000020">
    <property type="protein sequence ID" value="KYZ75823.1"/>
    <property type="molecule type" value="Genomic_DNA"/>
</dbReference>
<dbReference type="InterPro" id="IPR016039">
    <property type="entry name" value="Thiolase-like"/>
</dbReference>
<evidence type="ECO:0000313" key="6">
    <source>
        <dbReference type="Proteomes" id="UP000076268"/>
    </source>
</evidence>
<dbReference type="CDD" id="cd00830">
    <property type="entry name" value="KAS_III"/>
    <property type="match status" value="1"/>
</dbReference>
<keyword evidence="6" id="KW-1185">Reference proteome</keyword>
<dbReference type="AlphaFoldDB" id="A0A154BP81"/>
<reference evidence="5 6" key="1">
    <citation type="submission" date="2016-02" db="EMBL/GenBank/DDBJ databases">
        <title>Anaerosporomusa subterraneum gen. nov., sp. nov., a spore-forming obligate anaerobe isolated from saprolite.</title>
        <authorList>
            <person name="Choi J.K."/>
            <person name="Shah M."/>
            <person name="Yee N."/>
        </authorList>
    </citation>
    <scope>NUCLEOTIDE SEQUENCE [LARGE SCALE GENOMIC DNA]</scope>
    <source>
        <strain evidence="5 6">RU4</strain>
    </source>
</reference>
<sequence length="329" mass="34838">MRRARISGVGMWVPPLRLTNEELGVRMGKPVPLNIETKLGIKARHITGDDFSSADLGTEAAKAALANAGLNPEDIDMVIVTSDTPEYISPPTSAVVQGRLGAVNAGIFDVNASCTGFVATLDLASRMIGYDQTYKHILVVGTYNMTKFVDFTNEKVAPIFADGGGAVVLSATEADGSGYLSAKLVADGTQYDFLGIYAGGTKNPISHEAIDKGEHLLTFLKPLPGDRNVKLWPPLIDEALKRAGLTLAEVKHLLFTQINKSVIEEVMGILGLPMSQTTCSMDKYGYTGSACIPIALHEAVEAGSIQPGDIVVMVGSGVGLSSGAVIFRW</sequence>
<dbReference type="InterPro" id="IPR013747">
    <property type="entry name" value="ACP_syn_III_C"/>
</dbReference>
<feature type="domain" description="Beta-ketoacyl-[acyl-carrier-protein] synthase III C-terminal" evidence="3">
    <location>
        <begin position="240"/>
        <end position="329"/>
    </location>
</feature>
<evidence type="ECO:0000313" key="5">
    <source>
        <dbReference type="EMBL" id="KYZ75823.1"/>
    </source>
</evidence>
<organism evidence="5 6">
    <name type="scientific">Anaerosporomusa subterranea</name>
    <dbReference type="NCBI Taxonomy" id="1794912"/>
    <lineage>
        <taxon>Bacteria</taxon>
        <taxon>Bacillati</taxon>
        <taxon>Bacillota</taxon>
        <taxon>Negativicutes</taxon>
        <taxon>Acetonemataceae</taxon>
        <taxon>Anaerosporomusa</taxon>
    </lineage>
</organism>
<dbReference type="GO" id="GO:0044550">
    <property type="term" value="P:secondary metabolite biosynthetic process"/>
    <property type="evidence" value="ECO:0007669"/>
    <property type="project" value="TreeGrafter"/>
</dbReference>
<name>A0A154BP81_ANASB</name>
<keyword evidence="1" id="KW-0808">Transferase</keyword>
<dbReference type="RefSeq" id="WP_066243666.1">
    <property type="nucleotide sequence ID" value="NZ_LSGP01000020.1"/>
</dbReference>
<dbReference type="InterPro" id="IPR013751">
    <property type="entry name" value="ACP_syn_III_N"/>
</dbReference>
<protein>
    <submittedName>
        <fullName evidence="5">3-oxoacyl-ACP synthase</fullName>
    </submittedName>
</protein>
<proteinExistence type="predicted"/>
<keyword evidence="2" id="KW-0012">Acyltransferase</keyword>
<dbReference type="Pfam" id="PF08545">
    <property type="entry name" value="ACP_syn_III"/>
    <property type="match status" value="1"/>
</dbReference>
<dbReference type="Gene3D" id="3.40.47.10">
    <property type="match status" value="1"/>
</dbReference>
<dbReference type="SUPFAM" id="SSF53901">
    <property type="entry name" value="Thiolase-like"/>
    <property type="match status" value="1"/>
</dbReference>
<dbReference type="GO" id="GO:0004315">
    <property type="term" value="F:3-oxoacyl-[acyl-carrier-protein] synthase activity"/>
    <property type="evidence" value="ECO:0007669"/>
    <property type="project" value="InterPro"/>
</dbReference>
<dbReference type="OrthoDB" id="9815506at2"/>
<dbReference type="STRING" id="1794912.AXX12_11540"/>
<dbReference type="PANTHER" id="PTHR34069:SF2">
    <property type="entry name" value="BETA-KETOACYL-[ACYL-CARRIER-PROTEIN] SYNTHASE III"/>
    <property type="match status" value="1"/>
</dbReference>
<dbReference type="PANTHER" id="PTHR34069">
    <property type="entry name" value="3-OXOACYL-[ACYL-CARRIER-PROTEIN] SYNTHASE 3"/>
    <property type="match status" value="1"/>
</dbReference>
<feature type="domain" description="Beta-ketoacyl-[acyl-carrier-protein] synthase III N-terminal" evidence="4">
    <location>
        <begin position="108"/>
        <end position="188"/>
    </location>
</feature>
<accession>A0A154BP81</accession>
<evidence type="ECO:0000259" key="4">
    <source>
        <dbReference type="Pfam" id="PF08545"/>
    </source>
</evidence>
<comment type="caution">
    <text evidence="5">The sequence shown here is derived from an EMBL/GenBank/DDBJ whole genome shotgun (WGS) entry which is preliminary data.</text>
</comment>
<evidence type="ECO:0000256" key="2">
    <source>
        <dbReference type="ARBA" id="ARBA00023315"/>
    </source>
</evidence>
<dbReference type="Pfam" id="PF08541">
    <property type="entry name" value="ACP_syn_III_C"/>
    <property type="match status" value="1"/>
</dbReference>